<organism evidence="4 5">
    <name type="scientific">Dorea formicigenerans</name>
    <dbReference type="NCBI Taxonomy" id="39486"/>
    <lineage>
        <taxon>Bacteria</taxon>
        <taxon>Bacillati</taxon>
        <taxon>Bacillota</taxon>
        <taxon>Clostridia</taxon>
        <taxon>Lachnospirales</taxon>
        <taxon>Lachnospiraceae</taxon>
        <taxon>Dorea</taxon>
    </lineage>
</organism>
<keyword evidence="2" id="KW-0812">Transmembrane</keyword>
<keyword evidence="2" id="KW-1133">Transmembrane helix</keyword>
<evidence type="ECO:0000313" key="4">
    <source>
        <dbReference type="EMBL" id="RGK84962.1"/>
    </source>
</evidence>
<dbReference type="Proteomes" id="UP000261324">
    <property type="component" value="Unassembled WGS sequence"/>
</dbReference>
<name>A0A3E4PXZ8_9FIRM</name>
<dbReference type="EMBL" id="QSRA01000005">
    <property type="protein sequence ID" value="RGK84962.1"/>
    <property type="molecule type" value="Genomic_DNA"/>
</dbReference>
<protein>
    <submittedName>
        <fullName evidence="4">Pilus assembly protein</fullName>
    </submittedName>
</protein>
<comment type="caution">
    <text evidence="4">The sequence shown here is derived from an EMBL/GenBank/DDBJ whole genome shotgun (WGS) entry which is preliminary data.</text>
</comment>
<sequence length="141" mass="15649">MRGYTVEMSFLMPIIMLLVMSSIYAFFYYHDKNIIAGAAYETAVVGSNKTREKPGSQTGTGDKSGTDAAELETLFQSRVNGKCILLSTIQGQVTVEGDEVCVRAQGTWRKMKVSVEKRAAITEPEKKLRDIKKIKEFVNGT</sequence>
<evidence type="ECO:0000256" key="2">
    <source>
        <dbReference type="SAM" id="Phobius"/>
    </source>
</evidence>
<accession>A0A3E4PXZ8</accession>
<feature type="transmembrane region" description="Helical" evidence="2">
    <location>
        <begin position="6"/>
        <end position="27"/>
    </location>
</feature>
<evidence type="ECO:0000313" key="5">
    <source>
        <dbReference type="Proteomes" id="UP000261324"/>
    </source>
</evidence>
<dbReference type="RefSeq" id="WP_117659309.1">
    <property type="nucleotide sequence ID" value="NZ_QSRA01000005.1"/>
</dbReference>
<gene>
    <name evidence="4" type="ORF">DXC93_05700</name>
</gene>
<dbReference type="AlphaFoldDB" id="A0A3E4PXZ8"/>
<keyword evidence="2" id="KW-0472">Membrane</keyword>
<reference evidence="4 5" key="1">
    <citation type="submission" date="2018-08" db="EMBL/GenBank/DDBJ databases">
        <title>A genome reference for cultivated species of the human gut microbiota.</title>
        <authorList>
            <person name="Zou Y."/>
            <person name="Xue W."/>
            <person name="Luo G."/>
        </authorList>
    </citation>
    <scope>NUCLEOTIDE SEQUENCE [LARGE SCALE GENOMIC DNA]</scope>
    <source>
        <strain evidence="4 5">TF09-3</strain>
    </source>
</reference>
<evidence type="ECO:0000259" key="3">
    <source>
        <dbReference type="Pfam" id="PF07811"/>
    </source>
</evidence>
<evidence type="ECO:0000256" key="1">
    <source>
        <dbReference type="SAM" id="MobiDB-lite"/>
    </source>
</evidence>
<dbReference type="Pfam" id="PF07811">
    <property type="entry name" value="TadE"/>
    <property type="match status" value="1"/>
</dbReference>
<dbReference type="InterPro" id="IPR012495">
    <property type="entry name" value="TadE-like_dom"/>
</dbReference>
<proteinExistence type="predicted"/>
<feature type="domain" description="TadE-like" evidence="3">
    <location>
        <begin position="5"/>
        <end position="43"/>
    </location>
</feature>
<feature type="region of interest" description="Disordered" evidence="1">
    <location>
        <begin position="47"/>
        <end position="67"/>
    </location>
</feature>